<proteinExistence type="predicted"/>
<dbReference type="SUPFAM" id="SSF55874">
    <property type="entry name" value="ATPase domain of HSP90 chaperone/DNA topoisomerase II/histidine kinase"/>
    <property type="match status" value="1"/>
</dbReference>
<feature type="domain" description="Histidine kinase" evidence="9">
    <location>
        <begin position="368"/>
        <end position="584"/>
    </location>
</feature>
<organism evidence="10 11">
    <name type="scientific">Ferrimonas aestuarii</name>
    <dbReference type="NCBI Taxonomy" id="2569539"/>
    <lineage>
        <taxon>Bacteria</taxon>
        <taxon>Pseudomonadati</taxon>
        <taxon>Pseudomonadota</taxon>
        <taxon>Gammaproteobacteria</taxon>
        <taxon>Alteromonadales</taxon>
        <taxon>Ferrimonadaceae</taxon>
        <taxon>Ferrimonas</taxon>
    </lineage>
</organism>
<evidence type="ECO:0000256" key="6">
    <source>
        <dbReference type="ARBA" id="ARBA00022777"/>
    </source>
</evidence>
<gene>
    <name evidence="10" type="ORF">FCL42_07525</name>
</gene>
<evidence type="ECO:0000256" key="2">
    <source>
        <dbReference type="ARBA" id="ARBA00012438"/>
    </source>
</evidence>
<dbReference type="Pfam" id="PF02518">
    <property type="entry name" value="HATPase_c"/>
    <property type="match status" value="1"/>
</dbReference>
<dbReference type="Gene3D" id="3.30.565.10">
    <property type="entry name" value="Histidine kinase-like ATPase, C-terminal domain"/>
    <property type="match status" value="1"/>
</dbReference>
<keyword evidence="4" id="KW-0808">Transferase</keyword>
<keyword evidence="7" id="KW-0067">ATP-binding</keyword>
<keyword evidence="3" id="KW-0597">Phosphoprotein</keyword>
<evidence type="ECO:0000256" key="7">
    <source>
        <dbReference type="ARBA" id="ARBA00022840"/>
    </source>
</evidence>
<evidence type="ECO:0000256" key="1">
    <source>
        <dbReference type="ARBA" id="ARBA00000085"/>
    </source>
</evidence>
<dbReference type="Gene3D" id="1.10.287.130">
    <property type="match status" value="1"/>
</dbReference>
<evidence type="ECO:0000259" key="9">
    <source>
        <dbReference type="PROSITE" id="PS50109"/>
    </source>
</evidence>
<dbReference type="PANTHER" id="PTHR43065">
    <property type="entry name" value="SENSOR HISTIDINE KINASE"/>
    <property type="match status" value="1"/>
</dbReference>
<dbReference type="SMART" id="SM00387">
    <property type="entry name" value="HATPase_c"/>
    <property type="match status" value="1"/>
</dbReference>
<evidence type="ECO:0000256" key="5">
    <source>
        <dbReference type="ARBA" id="ARBA00022741"/>
    </source>
</evidence>
<dbReference type="SMART" id="SM00388">
    <property type="entry name" value="HisKA"/>
    <property type="match status" value="1"/>
</dbReference>
<dbReference type="EC" id="2.7.13.3" evidence="2"/>
<dbReference type="OrthoDB" id="1931120at2"/>
<dbReference type="InterPro" id="IPR005467">
    <property type="entry name" value="His_kinase_dom"/>
</dbReference>
<dbReference type="Pfam" id="PF00512">
    <property type="entry name" value="HisKA"/>
    <property type="match status" value="1"/>
</dbReference>
<sequence length="585" mass="65373">MALIIQVGAMACCVAAEPEAAELKVGVLANWGGQQAERRWQPMMDYLSERVDGARFSVVPGSFEELNQAMLAGQIQFIVSNPGQYLHLSNQFPLSWLATMRSRQHRGTTYAIGSAIVVRADSKIKTLYDLKDKTVAASGFYALGGYQAALGLMRQFGIDPESYWKEIRFLGFPLGPLVFQVRDKNIDAAITPFCTLEKMVERGVVRRNDFRVLNPSRPEGYDCQVSTQLYPNWSFAASEQVLPHITKQVTEALFELDASDPAAIAAETLGWTAPISQLKVIQLFSNLDYQAKEVNNWQPIQDWIEKNQHWGLTALALFLMATFYHIWIEFKFRQKSDRLLQTERELKQKAIQLERLHSAAVVGEIGAGLAHEINQPIAAINNYSEGGLMRLQGQTQPDTEMVALLDKINQQSKRAGAVVHRIRGLLKRHETVLEKTNLLDVVDDSLDLLKLELERHQIRVQSKVNGEPKFVMADKVGLLQVLVNLIKNSADAMAESPQSTLKQIFIEVSFNEELVTLSVTDNGPGLQEEPHKMLASFSTTKEQGLGLGLAIVSDLIKQHQGQFRIDNCPETGGCRAQFSLPLLMD</sequence>
<evidence type="ECO:0000256" key="3">
    <source>
        <dbReference type="ARBA" id="ARBA00022553"/>
    </source>
</evidence>
<name>A0A4U1BPJ7_9GAMM</name>
<dbReference type="InterPro" id="IPR036097">
    <property type="entry name" value="HisK_dim/P_sf"/>
</dbReference>
<dbReference type="SUPFAM" id="SSF53850">
    <property type="entry name" value="Periplasmic binding protein-like II"/>
    <property type="match status" value="1"/>
</dbReference>
<dbReference type="PROSITE" id="PS50109">
    <property type="entry name" value="HIS_KIN"/>
    <property type="match status" value="1"/>
</dbReference>
<dbReference type="PANTHER" id="PTHR43065:SF10">
    <property type="entry name" value="PEROXIDE STRESS-ACTIVATED HISTIDINE KINASE MAK3"/>
    <property type="match status" value="1"/>
</dbReference>
<keyword evidence="11" id="KW-1185">Reference proteome</keyword>
<dbReference type="CDD" id="cd00082">
    <property type="entry name" value="HisKA"/>
    <property type="match status" value="1"/>
</dbReference>
<dbReference type="SUPFAM" id="SSF47384">
    <property type="entry name" value="Homodimeric domain of signal transducing histidine kinase"/>
    <property type="match status" value="1"/>
</dbReference>
<dbReference type="Pfam" id="PF12974">
    <property type="entry name" value="Phosphonate-bd"/>
    <property type="match status" value="1"/>
</dbReference>
<dbReference type="InterPro" id="IPR036890">
    <property type="entry name" value="HATPase_C_sf"/>
</dbReference>
<keyword evidence="5" id="KW-0547">Nucleotide-binding</keyword>
<dbReference type="Gene3D" id="3.40.190.10">
    <property type="entry name" value="Periplasmic binding protein-like II"/>
    <property type="match status" value="2"/>
</dbReference>
<comment type="catalytic activity">
    <reaction evidence="1">
        <text>ATP + protein L-histidine = ADP + protein N-phospho-L-histidine.</text>
        <dbReference type="EC" id="2.7.13.3"/>
    </reaction>
</comment>
<reference evidence="10 11" key="1">
    <citation type="submission" date="2019-04" db="EMBL/GenBank/DDBJ databases">
        <authorList>
            <person name="Hwang J.C."/>
        </authorList>
    </citation>
    <scope>NUCLEOTIDE SEQUENCE [LARGE SCALE GENOMIC DNA]</scope>
    <source>
        <strain evidence="10 11">IMCC35002</strain>
    </source>
</reference>
<evidence type="ECO:0000313" key="11">
    <source>
        <dbReference type="Proteomes" id="UP000305675"/>
    </source>
</evidence>
<dbReference type="Proteomes" id="UP000305675">
    <property type="component" value="Unassembled WGS sequence"/>
</dbReference>
<protein>
    <recommendedName>
        <fullName evidence="2">histidine kinase</fullName>
        <ecNumber evidence="2">2.7.13.3</ecNumber>
    </recommendedName>
</protein>
<keyword evidence="6" id="KW-0418">Kinase</keyword>
<dbReference type="AlphaFoldDB" id="A0A4U1BPJ7"/>
<dbReference type="GO" id="GO:0005524">
    <property type="term" value="F:ATP binding"/>
    <property type="evidence" value="ECO:0007669"/>
    <property type="project" value="UniProtKB-KW"/>
</dbReference>
<dbReference type="EMBL" id="SWCJ01000004">
    <property type="protein sequence ID" value="TKB56311.1"/>
    <property type="molecule type" value="Genomic_DNA"/>
</dbReference>
<dbReference type="PRINTS" id="PR00344">
    <property type="entry name" value="BCTRLSENSOR"/>
</dbReference>
<evidence type="ECO:0000256" key="4">
    <source>
        <dbReference type="ARBA" id="ARBA00022679"/>
    </source>
</evidence>
<keyword evidence="8" id="KW-0902">Two-component regulatory system</keyword>
<comment type="caution">
    <text evidence="10">The sequence shown here is derived from an EMBL/GenBank/DDBJ whole genome shotgun (WGS) entry which is preliminary data.</text>
</comment>
<dbReference type="InterPro" id="IPR004358">
    <property type="entry name" value="Sig_transdc_His_kin-like_C"/>
</dbReference>
<dbReference type="InterPro" id="IPR003594">
    <property type="entry name" value="HATPase_dom"/>
</dbReference>
<evidence type="ECO:0000256" key="8">
    <source>
        <dbReference type="ARBA" id="ARBA00023012"/>
    </source>
</evidence>
<dbReference type="InterPro" id="IPR003661">
    <property type="entry name" value="HisK_dim/P_dom"/>
</dbReference>
<dbReference type="GO" id="GO:0000155">
    <property type="term" value="F:phosphorelay sensor kinase activity"/>
    <property type="evidence" value="ECO:0007669"/>
    <property type="project" value="InterPro"/>
</dbReference>
<accession>A0A4U1BPJ7</accession>
<evidence type="ECO:0000313" key="10">
    <source>
        <dbReference type="EMBL" id="TKB56311.1"/>
    </source>
</evidence>